<name>A0A223K383_LATSK</name>
<accession>A0A223K383</accession>
<dbReference type="Proteomes" id="UP000239650">
    <property type="component" value="Unassembled WGS sequence"/>
</dbReference>
<protein>
    <submittedName>
        <fullName evidence="2">Uncharacterized protein</fullName>
    </submittedName>
</protein>
<dbReference type="RefSeq" id="WP_016265364.1">
    <property type="nucleotide sequence ID" value="NZ_BJLN01000002.1"/>
</dbReference>
<feature type="transmembrane region" description="Helical" evidence="1">
    <location>
        <begin position="7"/>
        <end position="32"/>
    </location>
</feature>
<keyword evidence="1" id="KW-0812">Transmembrane</keyword>
<reference evidence="3" key="2">
    <citation type="submission" date="2023-04" db="EMBL/GenBank/DDBJ databases">
        <title>Novel strain of Lactilactobacillus sakei and use thereof.</title>
        <authorList>
            <person name="Kim S.Y."/>
        </authorList>
    </citation>
    <scope>NUCLEOTIDE SEQUENCE</scope>
    <source>
        <strain evidence="3">HUP1</strain>
    </source>
</reference>
<dbReference type="EMBL" id="OKRC01000002">
    <property type="protein sequence ID" value="SPE19621.1"/>
    <property type="molecule type" value="Genomic_DNA"/>
</dbReference>
<sequence length="64" mass="7190">MSSAQQIILLFIVFCSAVAVLGSSVMSFIAFYKHNATLRKSASVTFWISIIILVIFLKLIDMYQ</sequence>
<keyword evidence="1" id="KW-0472">Membrane</keyword>
<proteinExistence type="predicted"/>
<evidence type="ECO:0000256" key="1">
    <source>
        <dbReference type="SAM" id="Phobius"/>
    </source>
</evidence>
<gene>
    <name evidence="2" type="ORF">LAS9267_00590</name>
    <name evidence="3" type="ORF">QBD03_07150</name>
</gene>
<keyword evidence="1" id="KW-1133">Transmembrane helix</keyword>
<dbReference type="EMBL" id="CP122959">
    <property type="protein sequence ID" value="WGI18528.1"/>
    <property type="molecule type" value="Genomic_DNA"/>
</dbReference>
<dbReference type="GeneID" id="57132200"/>
<reference evidence="2 4" key="1">
    <citation type="submission" date="2018-02" db="EMBL/GenBank/DDBJ databases">
        <authorList>
            <person name="Rodrigo-Torres L."/>
            <person name="Arahal R. D."/>
            <person name="Lucena T."/>
        </authorList>
    </citation>
    <scope>NUCLEOTIDE SEQUENCE [LARGE SCALE GENOMIC DNA]</scope>
    <source>
        <strain evidence="2 4">CECT 9267</strain>
    </source>
</reference>
<evidence type="ECO:0000313" key="2">
    <source>
        <dbReference type="EMBL" id="SPE19621.1"/>
    </source>
</evidence>
<feature type="transmembrane region" description="Helical" evidence="1">
    <location>
        <begin position="44"/>
        <end position="60"/>
    </location>
</feature>
<dbReference type="Proteomes" id="UP001179858">
    <property type="component" value="Chromosome"/>
</dbReference>
<organism evidence="2 4">
    <name type="scientific">Latilactobacillus sakei</name>
    <name type="common">Lactobacillus sakei</name>
    <dbReference type="NCBI Taxonomy" id="1599"/>
    <lineage>
        <taxon>Bacteria</taxon>
        <taxon>Bacillati</taxon>
        <taxon>Bacillota</taxon>
        <taxon>Bacilli</taxon>
        <taxon>Lactobacillales</taxon>
        <taxon>Lactobacillaceae</taxon>
        <taxon>Latilactobacillus</taxon>
    </lineage>
</organism>
<evidence type="ECO:0000313" key="3">
    <source>
        <dbReference type="EMBL" id="WGI18528.1"/>
    </source>
</evidence>
<dbReference type="AlphaFoldDB" id="A0A223K383"/>
<evidence type="ECO:0000313" key="4">
    <source>
        <dbReference type="Proteomes" id="UP000239650"/>
    </source>
</evidence>